<evidence type="ECO:0000313" key="2">
    <source>
        <dbReference type="EMBL" id="RLE12121.1"/>
    </source>
</evidence>
<keyword evidence="1" id="KW-0812">Transmembrane</keyword>
<protein>
    <submittedName>
        <fullName evidence="2">Uncharacterized protein</fullName>
    </submittedName>
</protein>
<gene>
    <name evidence="2" type="ORF">DRJ04_06765</name>
</gene>
<name>A0A662DCS7_UNCAE</name>
<comment type="caution">
    <text evidence="2">The sequence shown here is derived from an EMBL/GenBank/DDBJ whole genome shotgun (WGS) entry which is preliminary data.</text>
</comment>
<dbReference type="Proteomes" id="UP000280417">
    <property type="component" value="Unassembled WGS sequence"/>
</dbReference>
<sequence length="119" mass="14196">LFSSLKFFVYSIKFLHALKKSWFSILLSKSSSIFLSTFWIFFISLLDRVAHEVSTKRLIIISRKVCSDCFFIKDKIIYNQLNFNQGKAFAKFKTYHFKMAGFFKTSTYPYFSLNMLYRI</sequence>
<keyword evidence="1" id="KW-1133">Transmembrane helix</keyword>
<evidence type="ECO:0000313" key="3">
    <source>
        <dbReference type="Proteomes" id="UP000280417"/>
    </source>
</evidence>
<reference evidence="2 3" key="1">
    <citation type="submission" date="2018-06" db="EMBL/GenBank/DDBJ databases">
        <title>Extensive metabolic versatility and redundancy in microbially diverse, dynamic hydrothermal sediments.</title>
        <authorList>
            <person name="Dombrowski N."/>
            <person name="Teske A."/>
            <person name="Baker B.J."/>
        </authorList>
    </citation>
    <scope>NUCLEOTIDE SEQUENCE [LARGE SCALE GENOMIC DNA]</scope>
    <source>
        <strain evidence="2">B3_G15</strain>
    </source>
</reference>
<proteinExistence type="predicted"/>
<keyword evidence="1" id="KW-0472">Membrane</keyword>
<feature type="transmembrane region" description="Helical" evidence="1">
    <location>
        <begin position="22"/>
        <end position="46"/>
    </location>
</feature>
<evidence type="ECO:0000256" key="1">
    <source>
        <dbReference type="SAM" id="Phobius"/>
    </source>
</evidence>
<accession>A0A662DCS7</accession>
<feature type="non-terminal residue" evidence="2">
    <location>
        <position position="1"/>
    </location>
</feature>
<dbReference type="EMBL" id="QMQA01000190">
    <property type="protein sequence ID" value="RLE12121.1"/>
    <property type="molecule type" value="Genomic_DNA"/>
</dbReference>
<dbReference type="AlphaFoldDB" id="A0A662DCS7"/>
<organism evidence="2 3">
    <name type="scientific">Aerophobetes bacterium</name>
    <dbReference type="NCBI Taxonomy" id="2030807"/>
    <lineage>
        <taxon>Bacteria</taxon>
        <taxon>Candidatus Aerophobota</taxon>
    </lineage>
</organism>